<feature type="domain" description="Aminotransferase class I/classII large" evidence="2">
    <location>
        <begin position="8"/>
        <end position="240"/>
    </location>
</feature>
<evidence type="ECO:0000259" key="2">
    <source>
        <dbReference type="Pfam" id="PF00155"/>
    </source>
</evidence>
<dbReference type="PANTHER" id="PTHR43795">
    <property type="entry name" value="BIFUNCTIONAL ASPARTATE AMINOTRANSFERASE AND GLUTAMATE/ASPARTATE-PREPHENATE AMINOTRANSFERASE-RELATED"/>
    <property type="match status" value="1"/>
</dbReference>
<keyword evidence="1" id="KW-0663">Pyridoxal phosphate</keyword>
<dbReference type="SUPFAM" id="SSF53383">
    <property type="entry name" value="PLP-dependent transferases"/>
    <property type="match status" value="1"/>
</dbReference>
<reference evidence="3" key="1">
    <citation type="submission" date="2023-03" db="EMBL/GenBank/DDBJ databases">
        <title>Emydomyces testavorans Genome Sequence.</title>
        <authorList>
            <person name="Hoyer L."/>
        </authorList>
    </citation>
    <scope>NUCLEOTIDE SEQUENCE</scope>
    <source>
        <strain evidence="3">16-2883</strain>
    </source>
</reference>
<protein>
    <recommendedName>
        <fullName evidence="2">Aminotransferase class I/classII large domain-containing protein</fullName>
    </recommendedName>
</protein>
<dbReference type="InterPro" id="IPR004839">
    <property type="entry name" value="Aminotransferase_I/II_large"/>
</dbReference>
<dbReference type="InterPro" id="IPR015422">
    <property type="entry name" value="PyrdxlP-dep_Trfase_small"/>
</dbReference>
<organism evidence="3 4">
    <name type="scientific">Emydomyces testavorans</name>
    <dbReference type="NCBI Taxonomy" id="2070801"/>
    <lineage>
        <taxon>Eukaryota</taxon>
        <taxon>Fungi</taxon>
        <taxon>Dikarya</taxon>
        <taxon>Ascomycota</taxon>
        <taxon>Pezizomycotina</taxon>
        <taxon>Eurotiomycetes</taxon>
        <taxon>Eurotiomycetidae</taxon>
        <taxon>Onygenales</taxon>
        <taxon>Nannizziopsiaceae</taxon>
        <taxon>Emydomyces</taxon>
    </lineage>
</organism>
<dbReference type="GO" id="GO:0008483">
    <property type="term" value="F:transaminase activity"/>
    <property type="evidence" value="ECO:0007669"/>
    <property type="project" value="TreeGrafter"/>
</dbReference>
<evidence type="ECO:0000313" key="3">
    <source>
        <dbReference type="EMBL" id="WEW56125.1"/>
    </source>
</evidence>
<accession>A0AAF0IFM7</accession>
<dbReference type="InterPro" id="IPR050478">
    <property type="entry name" value="Ethylene_sulfur-biosynth"/>
</dbReference>
<sequence>MDEAPCQIRALVLTNPHKTLGKCYPQDVLEECLKFCQQRDIQFISDEEYALTAFSCAEISAPIPFISVLSLDTRALKCDRSRVHTIWSISKDFGATGFTLGCIVAQNNAELITRLATSPNSQRSSSSAKFTTTLLSSPTFPFLIALNSARLAEAYISITRFFTERSIRYIPVSAGLNIFAKLAPRAKTWDNEDEMVEKLRDAGVLVSAGRQYNGRPKGKGWARLSFSVEPRQLEEALRRIDVALGTSMQSTI</sequence>
<dbReference type="GO" id="GO:0006520">
    <property type="term" value="P:amino acid metabolic process"/>
    <property type="evidence" value="ECO:0007669"/>
    <property type="project" value="TreeGrafter"/>
</dbReference>
<dbReference type="Gene3D" id="3.40.640.10">
    <property type="entry name" value="Type I PLP-dependent aspartate aminotransferase-like (Major domain)"/>
    <property type="match status" value="1"/>
</dbReference>
<dbReference type="PANTHER" id="PTHR43795:SF39">
    <property type="entry name" value="AMINOTRANSFERASE CLASS I_CLASSII DOMAIN-CONTAINING PROTEIN"/>
    <property type="match status" value="1"/>
</dbReference>
<dbReference type="PRINTS" id="PR00753">
    <property type="entry name" value="ACCSYNTHASE"/>
</dbReference>
<dbReference type="Proteomes" id="UP001219355">
    <property type="component" value="Chromosome 1"/>
</dbReference>
<dbReference type="EMBL" id="CP120627">
    <property type="protein sequence ID" value="WEW56125.1"/>
    <property type="molecule type" value="Genomic_DNA"/>
</dbReference>
<dbReference type="InterPro" id="IPR015424">
    <property type="entry name" value="PyrdxlP-dep_Trfase"/>
</dbReference>
<keyword evidence="4" id="KW-1185">Reference proteome</keyword>
<proteinExistence type="predicted"/>
<dbReference type="AlphaFoldDB" id="A0AAF0IFM7"/>
<gene>
    <name evidence="3" type="ORF">PRK78_001560</name>
</gene>
<name>A0AAF0IFM7_9EURO</name>
<evidence type="ECO:0000256" key="1">
    <source>
        <dbReference type="ARBA" id="ARBA00022898"/>
    </source>
</evidence>
<dbReference type="InterPro" id="IPR015421">
    <property type="entry name" value="PyrdxlP-dep_Trfase_major"/>
</dbReference>
<evidence type="ECO:0000313" key="4">
    <source>
        <dbReference type="Proteomes" id="UP001219355"/>
    </source>
</evidence>
<dbReference type="Gene3D" id="3.90.1150.10">
    <property type="entry name" value="Aspartate Aminotransferase, domain 1"/>
    <property type="match status" value="1"/>
</dbReference>
<dbReference type="Pfam" id="PF00155">
    <property type="entry name" value="Aminotran_1_2"/>
    <property type="match status" value="1"/>
</dbReference>
<dbReference type="GO" id="GO:0030170">
    <property type="term" value="F:pyridoxal phosphate binding"/>
    <property type="evidence" value="ECO:0007669"/>
    <property type="project" value="InterPro"/>
</dbReference>
<dbReference type="CDD" id="cd00609">
    <property type="entry name" value="AAT_like"/>
    <property type="match status" value="1"/>
</dbReference>